<evidence type="ECO:0000313" key="1">
    <source>
        <dbReference type="EMBL" id="ADJ28452.1"/>
    </source>
</evidence>
<dbReference type="STRING" id="105559.Nwat_1552"/>
<dbReference type="Proteomes" id="UP000000393">
    <property type="component" value="Chromosome"/>
</dbReference>
<gene>
    <name evidence="1" type="ordered locus">Nwat_1552</name>
</gene>
<dbReference type="KEGG" id="nwa:Nwat_1552"/>
<dbReference type="RefSeq" id="WP_013220544.1">
    <property type="nucleotide sequence ID" value="NC_014315.1"/>
</dbReference>
<dbReference type="HOGENOM" id="CLU_3202603_0_0_6"/>
<organism evidence="1 2">
    <name type="scientific">Nitrosococcus watsoni (strain C-113)</name>
    <dbReference type="NCBI Taxonomy" id="105559"/>
    <lineage>
        <taxon>Bacteria</taxon>
        <taxon>Pseudomonadati</taxon>
        <taxon>Pseudomonadota</taxon>
        <taxon>Gammaproteobacteria</taxon>
        <taxon>Chromatiales</taxon>
        <taxon>Chromatiaceae</taxon>
        <taxon>Nitrosococcus</taxon>
    </lineage>
</organism>
<sequence>MAPDTTLEVQSPTQAIYDMINDSAKERVVNKRKIWEMRHQAGIRF</sequence>
<evidence type="ECO:0000313" key="2">
    <source>
        <dbReference type="Proteomes" id="UP000000393"/>
    </source>
</evidence>
<accession>D8K6C5</accession>
<proteinExistence type="predicted"/>
<reference evidence="1 2" key="1">
    <citation type="submission" date="2010-06" db="EMBL/GenBank/DDBJ databases">
        <title>Complete sequence of chromosome of Nitrosococcus watsoni C-113.</title>
        <authorList>
            <consortium name="US DOE Joint Genome Institute"/>
            <person name="Lucas S."/>
            <person name="Copeland A."/>
            <person name="Lapidus A."/>
            <person name="Cheng J.-F."/>
            <person name="Bruce D."/>
            <person name="Goodwin L."/>
            <person name="Pitluck S."/>
            <person name="Malfatti S.A."/>
            <person name="Chain P.S.G."/>
            <person name="Land M."/>
            <person name="Hauser L."/>
            <person name="Kyrpides N."/>
            <person name="Ivanova N."/>
            <person name="Cambell M.A."/>
            <person name="Heidelberg J.F."/>
            <person name="Klotz M.G."/>
            <person name="Woyke T."/>
        </authorList>
    </citation>
    <scope>NUCLEOTIDE SEQUENCE [LARGE SCALE GENOMIC DNA]</scope>
    <source>
        <strain evidence="1 2">C-113</strain>
    </source>
</reference>
<dbReference type="AlphaFoldDB" id="D8K6C5"/>
<dbReference type="EMBL" id="CP002086">
    <property type="protein sequence ID" value="ADJ28452.1"/>
    <property type="molecule type" value="Genomic_DNA"/>
</dbReference>
<keyword evidence="2" id="KW-1185">Reference proteome</keyword>
<name>D8K6C5_NITWC</name>
<protein>
    <submittedName>
        <fullName evidence="1">Uncharacterized protein</fullName>
    </submittedName>
</protein>